<keyword evidence="2" id="KW-1185">Reference proteome</keyword>
<dbReference type="EMBL" id="FJUY01000015">
    <property type="protein sequence ID" value="CZT23165.1"/>
    <property type="molecule type" value="Genomic_DNA"/>
</dbReference>
<gene>
    <name evidence="1" type="ORF">RCC_08875</name>
</gene>
<dbReference type="RefSeq" id="XP_023629889.1">
    <property type="nucleotide sequence ID" value="XM_023774121.1"/>
</dbReference>
<accession>A0A2D3VBV5</accession>
<reference evidence="1 2" key="1">
    <citation type="submission" date="2016-03" db="EMBL/GenBank/DDBJ databases">
        <authorList>
            <person name="Ploux O."/>
        </authorList>
    </citation>
    <scope>NUCLEOTIDE SEQUENCE [LARGE SCALE GENOMIC DNA]</scope>
    <source>
        <strain evidence="1 2">URUG2</strain>
    </source>
</reference>
<protein>
    <recommendedName>
        <fullName evidence="3">F-box domain-containing protein</fullName>
    </recommendedName>
</protein>
<name>A0A2D3VBV5_9PEZI</name>
<evidence type="ECO:0000313" key="1">
    <source>
        <dbReference type="EMBL" id="CZT23165.1"/>
    </source>
</evidence>
<dbReference type="AlphaFoldDB" id="A0A2D3VBV5"/>
<evidence type="ECO:0000313" key="2">
    <source>
        <dbReference type="Proteomes" id="UP000225277"/>
    </source>
</evidence>
<sequence length="260" mass="29718">MLFPFEFAKLGFLAPFLKTLSYGLGAMLIKHIIELFWKSKLHPSSPKSLVVILKLRQKSPDTANLMTLPREVRAIITANLLKMDKDLRLLAHESSTDPAVPYKFTADVRMGHAAFQKLKVLRTLLLINKEFAEEILQQFFTINKVQMEIRRKCWRHYREVPDSMCLPRETILIIPSVRFTIRRCSGELEEQGGGPDFELLIKTMKLGNGPERVVDGGEALCGDARVMQLAEFWTAAKGMRWNQQRVFLAIKLLKNYADGA</sequence>
<organism evidence="1 2">
    <name type="scientific">Ramularia collo-cygni</name>
    <dbReference type="NCBI Taxonomy" id="112498"/>
    <lineage>
        <taxon>Eukaryota</taxon>
        <taxon>Fungi</taxon>
        <taxon>Dikarya</taxon>
        <taxon>Ascomycota</taxon>
        <taxon>Pezizomycotina</taxon>
        <taxon>Dothideomycetes</taxon>
        <taxon>Dothideomycetidae</taxon>
        <taxon>Mycosphaerellales</taxon>
        <taxon>Mycosphaerellaceae</taxon>
        <taxon>Ramularia</taxon>
    </lineage>
</organism>
<proteinExistence type="predicted"/>
<dbReference type="GeneID" id="35603955"/>
<evidence type="ECO:0008006" key="3">
    <source>
        <dbReference type="Google" id="ProtNLM"/>
    </source>
</evidence>
<dbReference type="Proteomes" id="UP000225277">
    <property type="component" value="Unassembled WGS sequence"/>
</dbReference>